<dbReference type="AlphaFoldDB" id="A0A9N7PLD6"/>
<proteinExistence type="predicted"/>
<feature type="transmembrane region" description="Helical" evidence="1">
    <location>
        <begin position="79"/>
        <end position="102"/>
    </location>
</feature>
<reference evidence="2 3" key="1">
    <citation type="submission" date="2017-09" db="EMBL/GenBank/DDBJ databases">
        <authorList>
            <person name="Thomas P."/>
            <person name="Seyboldt C."/>
        </authorList>
    </citation>
    <scope>NUCLEOTIDE SEQUENCE [LARGE SCALE GENOMIC DNA]</scope>
    <source>
        <strain evidence="2 3">DSM 7534</strain>
    </source>
</reference>
<protein>
    <submittedName>
        <fullName evidence="2">DUF3784 domain-containing protein</fullName>
    </submittedName>
</protein>
<feature type="transmembrane region" description="Helical" evidence="1">
    <location>
        <begin position="52"/>
        <end position="73"/>
    </location>
</feature>
<evidence type="ECO:0000313" key="2">
    <source>
        <dbReference type="EMBL" id="AYE33752.1"/>
    </source>
</evidence>
<organism evidence="2 3">
    <name type="scientific">Clostridium septicum</name>
    <dbReference type="NCBI Taxonomy" id="1504"/>
    <lineage>
        <taxon>Bacteria</taxon>
        <taxon>Bacillati</taxon>
        <taxon>Bacillota</taxon>
        <taxon>Clostridia</taxon>
        <taxon>Eubacteriales</taxon>
        <taxon>Clostridiaceae</taxon>
        <taxon>Clostridium</taxon>
    </lineage>
</organism>
<dbReference type="Pfam" id="PF12650">
    <property type="entry name" value="DUF3784"/>
    <property type="match status" value="1"/>
</dbReference>
<keyword evidence="1" id="KW-0812">Transmembrane</keyword>
<keyword evidence="1" id="KW-0472">Membrane</keyword>
<evidence type="ECO:0000313" key="3">
    <source>
        <dbReference type="Proteomes" id="UP000280586"/>
    </source>
</evidence>
<keyword evidence="1" id="KW-1133">Transmembrane helix</keyword>
<feature type="transmembrane region" description="Helical" evidence="1">
    <location>
        <begin position="6"/>
        <end position="31"/>
    </location>
</feature>
<dbReference type="KEGG" id="csep:CP523_04325"/>
<sequence length="107" mass="12185">MMGTNLAVIFIFSLLAGTLFLVLGGIIKHFNAGDMINFFNEKKHDKDKFSRIVGNNFLIIGFSIMLISIISIFVDKSYYIYILNMQATVILFGIIITIYQVFKYGNK</sequence>
<evidence type="ECO:0000256" key="1">
    <source>
        <dbReference type="SAM" id="Phobius"/>
    </source>
</evidence>
<gene>
    <name evidence="2" type="ORF">CP523_04325</name>
</gene>
<name>A0A9N7PLD6_CLOSE</name>
<accession>A0A9N7PLD6</accession>
<dbReference type="Proteomes" id="UP000280586">
    <property type="component" value="Chromosome"/>
</dbReference>
<dbReference type="InterPro" id="IPR017259">
    <property type="entry name" value="UCP037672"/>
</dbReference>
<dbReference type="OrthoDB" id="1922215at2"/>
<dbReference type="EMBL" id="CP023671">
    <property type="protein sequence ID" value="AYE33752.1"/>
    <property type="molecule type" value="Genomic_DNA"/>
</dbReference>